<sequence>MLENLLAPILLSQNFYVYLTPVNKVAVERKITEKRALNAYQIAPVEISNILGFQPQCGKPVVQGNSRTQIHCTWTEGSREIKAYWSEPWNFQRWESTGF</sequence>
<proteinExistence type="predicted"/>
<gene>
    <name evidence="1" type="ORF">V0288_05765</name>
</gene>
<evidence type="ECO:0000313" key="1">
    <source>
        <dbReference type="EMBL" id="MEG3436621.1"/>
    </source>
</evidence>
<name>A0AAW9QSI0_9CHRO</name>
<dbReference type="AlphaFoldDB" id="A0AAW9QSI0"/>
<organism evidence="1 2">
    <name type="scientific">Pannus brasiliensis CCIBt3594</name>
    <dbReference type="NCBI Taxonomy" id="1427578"/>
    <lineage>
        <taxon>Bacteria</taxon>
        <taxon>Bacillati</taxon>
        <taxon>Cyanobacteriota</taxon>
        <taxon>Cyanophyceae</taxon>
        <taxon>Oscillatoriophycideae</taxon>
        <taxon>Chroococcales</taxon>
        <taxon>Microcystaceae</taxon>
        <taxon>Pannus</taxon>
    </lineage>
</organism>
<dbReference type="EMBL" id="JBAFSM010000008">
    <property type="protein sequence ID" value="MEG3436621.1"/>
    <property type="molecule type" value="Genomic_DNA"/>
</dbReference>
<evidence type="ECO:0000313" key="2">
    <source>
        <dbReference type="Proteomes" id="UP001328733"/>
    </source>
</evidence>
<dbReference type="RefSeq" id="WP_332864079.1">
    <property type="nucleotide sequence ID" value="NZ_JBAFSM010000008.1"/>
</dbReference>
<comment type="caution">
    <text evidence="1">The sequence shown here is derived from an EMBL/GenBank/DDBJ whole genome shotgun (WGS) entry which is preliminary data.</text>
</comment>
<dbReference type="Proteomes" id="UP001328733">
    <property type="component" value="Unassembled WGS sequence"/>
</dbReference>
<keyword evidence="2" id="KW-1185">Reference proteome</keyword>
<reference evidence="1 2" key="1">
    <citation type="submission" date="2024-01" db="EMBL/GenBank/DDBJ databases">
        <title>Genomic insights into the taxonomy and metabolism of the cyanobacterium Pannus brasiliensis CCIBt3594.</title>
        <authorList>
            <person name="Machado M."/>
            <person name="Botero N.B."/>
            <person name="Andreote A.P.D."/>
            <person name="Feitosa A.M.T."/>
            <person name="Popin R."/>
            <person name="Sivonen K."/>
            <person name="Fiore M.F."/>
        </authorList>
    </citation>
    <scope>NUCLEOTIDE SEQUENCE [LARGE SCALE GENOMIC DNA]</scope>
    <source>
        <strain evidence="1 2">CCIBt3594</strain>
    </source>
</reference>
<accession>A0AAW9QSI0</accession>
<protein>
    <submittedName>
        <fullName evidence="1">Uncharacterized protein</fullName>
    </submittedName>
</protein>